<reference evidence="5 6" key="1">
    <citation type="submission" date="2024-03" db="EMBL/GenBank/DDBJ databases">
        <authorList>
            <person name="Gkanogiannis A."/>
            <person name="Becerra Lopez-Lavalle L."/>
        </authorList>
    </citation>
    <scope>NUCLEOTIDE SEQUENCE [LARGE SCALE GENOMIC DNA]</scope>
</reference>
<evidence type="ECO:0000256" key="3">
    <source>
        <dbReference type="ARBA" id="ARBA00022958"/>
    </source>
</evidence>
<keyword evidence="3" id="KW-0630">Potassium</keyword>
<protein>
    <submittedName>
        <fullName evidence="5">Uncharacterized protein</fullName>
    </submittedName>
</protein>
<gene>
    <name evidence="5" type="ORF">CITCOLO1_LOCUS9637</name>
</gene>
<sequence length="272" mass="30282">MHSRSESDLHVLVCIHDQEDVPSAINLLEALNPTRHSHLAVYMLHLVELLGRANPQLIHHKSKKAPCSVAIVVERGIFNVSRCIVTNSYSFQIAVVFVGGTDDREAMFIGAGMAGHLKINLTLIRLLENENNLNHDVEERKHDNVAVVEFQRIMTSNERVMYIEEALERSPFSVRWGTIMILSWSEDDLLLSLGFAPARDGFLASPEIAGGRCSTLVQGLVLWNEHTELGAIGEVLASSNFMGNAMILVVQQHSKVISEDLENHQETDISLD</sequence>
<evidence type="ECO:0000256" key="1">
    <source>
        <dbReference type="ARBA" id="ARBA00022448"/>
    </source>
</evidence>
<dbReference type="PANTHER" id="PTHR32468:SF114">
    <property type="entry name" value="CATION_H+ EXCHANGER DOMAIN-CONTAINING PROTEIN"/>
    <property type="match status" value="1"/>
</dbReference>
<accession>A0ABP0YGJ0</accession>
<organism evidence="5 6">
    <name type="scientific">Citrullus colocynthis</name>
    <name type="common">colocynth</name>
    <dbReference type="NCBI Taxonomy" id="252529"/>
    <lineage>
        <taxon>Eukaryota</taxon>
        <taxon>Viridiplantae</taxon>
        <taxon>Streptophyta</taxon>
        <taxon>Embryophyta</taxon>
        <taxon>Tracheophyta</taxon>
        <taxon>Spermatophyta</taxon>
        <taxon>Magnoliopsida</taxon>
        <taxon>eudicotyledons</taxon>
        <taxon>Gunneridae</taxon>
        <taxon>Pentapetalae</taxon>
        <taxon>rosids</taxon>
        <taxon>fabids</taxon>
        <taxon>Cucurbitales</taxon>
        <taxon>Cucurbitaceae</taxon>
        <taxon>Benincaseae</taxon>
        <taxon>Citrullus</taxon>
    </lineage>
</organism>
<keyword evidence="1" id="KW-0813">Transport</keyword>
<feature type="non-terminal residue" evidence="5">
    <location>
        <position position="1"/>
    </location>
</feature>
<dbReference type="EMBL" id="OZ021737">
    <property type="protein sequence ID" value="CAK9317722.1"/>
    <property type="molecule type" value="Genomic_DNA"/>
</dbReference>
<dbReference type="Proteomes" id="UP001642487">
    <property type="component" value="Chromosome 3"/>
</dbReference>
<proteinExistence type="predicted"/>
<keyword evidence="2" id="KW-0633">Potassium transport</keyword>
<evidence type="ECO:0000256" key="4">
    <source>
        <dbReference type="ARBA" id="ARBA00023065"/>
    </source>
</evidence>
<dbReference type="PANTHER" id="PTHR32468">
    <property type="entry name" value="CATION/H + ANTIPORTER"/>
    <property type="match status" value="1"/>
</dbReference>
<evidence type="ECO:0000313" key="6">
    <source>
        <dbReference type="Proteomes" id="UP001642487"/>
    </source>
</evidence>
<evidence type="ECO:0000313" key="5">
    <source>
        <dbReference type="EMBL" id="CAK9317722.1"/>
    </source>
</evidence>
<name>A0ABP0YGJ0_9ROSI</name>
<dbReference type="InterPro" id="IPR050794">
    <property type="entry name" value="CPA2_transporter"/>
</dbReference>
<evidence type="ECO:0000256" key="2">
    <source>
        <dbReference type="ARBA" id="ARBA00022538"/>
    </source>
</evidence>
<keyword evidence="4" id="KW-0406">Ion transport</keyword>
<feature type="non-terminal residue" evidence="5">
    <location>
        <position position="272"/>
    </location>
</feature>
<keyword evidence="6" id="KW-1185">Reference proteome</keyword>